<evidence type="ECO:0000313" key="3">
    <source>
        <dbReference type="Proteomes" id="UP000001514"/>
    </source>
</evidence>
<feature type="compositionally biased region" description="Low complexity" evidence="1">
    <location>
        <begin position="43"/>
        <end position="57"/>
    </location>
</feature>
<gene>
    <name evidence="2" type="ORF">SELMODRAFT_432232</name>
</gene>
<evidence type="ECO:0000256" key="1">
    <source>
        <dbReference type="SAM" id="MobiDB-lite"/>
    </source>
</evidence>
<dbReference type="InParanoid" id="D8TFD5"/>
<dbReference type="PANTHER" id="PTHR37028">
    <property type="entry name" value="UNNAMED PRODUCT-RELATED"/>
    <property type="match status" value="1"/>
</dbReference>
<dbReference type="AlphaFoldDB" id="D8TFD5"/>
<name>D8TFD5_SELML</name>
<organism evidence="3">
    <name type="scientific">Selaginella moellendorffii</name>
    <name type="common">Spikemoss</name>
    <dbReference type="NCBI Taxonomy" id="88036"/>
    <lineage>
        <taxon>Eukaryota</taxon>
        <taxon>Viridiplantae</taxon>
        <taxon>Streptophyta</taxon>
        <taxon>Embryophyta</taxon>
        <taxon>Tracheophyta</taxon>
        <taxon>Lycopodiopsida</taxon>
        <taxon>Selaginellales</taxon>
        <taxon>Selaginellaceae</taxon>
        <taxon>Selaginella</taxon>
    </lineage>
</organism>
<protein>
    <submittedName>
        <fullName evidence="2">Uncharacterized protein</fullName>
    </submittedName>
</protein>
<reference evidence="2 3" key="1">
    <citation type="journal article" date="2011" name="Science">
        <title>The Selaginella genome identifies genetic changes associated with the evolution of vascular plants.</title>
        <authorList>
            <person name="Banks J.A."/>
            <person name="Nishiyama T."/>
            <person name="Hasebe M."/>
            <person name="Bowman J.L."/>
            <person name="Gribskov M."/>
            <person name="dePamphilis C."/>
            <person name="Albert V.A."/>
            <person name="Aono N."/>
            <person name="Aoyama T."/>
            <person name="Ambrose B.A."/>
            <person name="Ashton N.W."/>
            <person name="Axtell M.J."/>
            <person name="Barker E."/>
            <person name="Barker M.S."/>
            <person name="Bennetzen J.L."/>
            <person name="Bonawitz N.D."/>
            <person name="Chapple C."/>
            <person name="Cheng C."/>
            <person name="Correa L.G."/>
            <person name="Dacre M."/>
            <person name="DeBarry J."/>
            <person name="Dreyer I."/>
            <person name="Elias M."/>
            <person name="Engstrom E.M."/>
            <person name="Estelle M."/>
            <person name="Feng L."/>
            <person name="Finet C."/>
            <person name="Floyd S.K."/>
            <person name="Frommer W.B."/>
            <person name="Fujita T."/>
            <person name="Gramzow L."/>
            <person name="Gutensohn M."/>
            <person name="Harholt J."/>
            <person name="Hattori M."/>
            <person name="Heyl A."/>
            <person name="Hirai T."/>
            <person name="Hiwatashi Y."/>
            <person name="Ishikawa M."/>
            <person name="Iwata M."/>
            <person name="Karol K.G."/>
            <person name="Koehler B."/>
            <person name="Kolukisaoglu U."/>
            <person name="Kubo M."/>
            <person name="Kurata T."/>
            <person name="Lalonde S."/>
            <person name="Li K."/>
            <person name="Li Y."/>
            <person name="Litt A."/>
            <person name="Lyons E."/>
            <person name="Manning G."/>
            <person name="Maruyama T."/>
            <person name="Michael T.P."/>
            <person name="Mikami K."/>
            <person name="Miyazaki S."/>
            <person name="Morinaga S."/>
            <person name="Murata T."/>
            <person name="Mueller-Roeber B."/>
            <person name="Nelson D.R."/>
            <person name="Obara M."/>
            <person name="Oguri Y."/>
            <person name="Olmstead R.G."/>
            <person name="Onodera N."/>
            <person name="Petersen B.L."/>
            <person name="Pils B."/>
            <person name="Prigge M."/>
            <person name="Rensing S.A."/>
            <person name="Riano-Pachon D.M."/>
            <person name="Roberts A.W."/>
            <person name="Sato Y."/>
            <person name="Scheller H.V."/>
            <person name="Schulz B."/>
            <person name="Schulz C."/>
            <person name="Shakirov E.V."/>
            <person name="Shibagaki N."/>
            <person name="Shinohara N."/>
            <person name="Shippen D.E."/>
            <person name="Soerensen I."/>
            <person name="Sotooka R."/>
            <person name="Sugimoto N."/>
            <person name="Sugita M."/>
            <person name="Sumikawa N."/>
            <person name="Tanurdzic M."/>
            <person name="Theissen G."/>
            <person name="Ulvskov P."/>
            <person name="Wakazuki S."/>
            <person name="Weng J.K."/>
            <person name="Willats W.W."/>
            <person name="Wipf D."/>
            <person name="Wolf P.G."/>
            <person name="Yang L."/>
            <person name="Zimmer A.D."/>
            <person name="Zhu Q."/>
            <person name="Mitros T."/>
            <person name="Hellsten U."/>
            <person name="Loque D."/>
            <person name="Otillar R."/>
            <person name="Salamov A."/>
            <person name="Schmutz J."/>
            <person name="Shapiro H."/>
            <person name="Lindquist E."/>
            <person name="Lucas S."/>
            <person name="Rokhsar D."/>
            <person name="Grigoriev I.V."/>
        </authorList>
    </citation>
    <scope>NUCLEOTIDE SEQUENCE [LARGE SCALE GENOMIC DNA]</scope>
</reference>
<dbReference type="EMBL" id="GL377780">
    <property type="protein sequence ID" value="EFJ04629.1"/>
    <property type="molecule type" value="Genomic_DNA"/>
</dbReference>
<accession>D8TFD5</accession>
<dbReference type="KEGG" id="smo:SELMODRAFT_432232"/>
<evidence type="ECO:0000313" key="2">
    <source>
        <dbReference type="EMBL" id="EFJ04629.1"/>
    </source>
</evidence>
<dbReference type="Gramene" id="EFJ04629">
    <property type="protein sequence ID" value="EFJ04629"/>
    <property type="gene ID" value="SELMODRAFT_432232"/>
</dbReference>
<dbReference type="HOGENOM" id="CLU_437085_0_0_1"/>
<dbReference type="PANTHER" id="PTHR37028:SF4">
    <property type="entry name" value="ALMS MOTIF DOMAIN-CONTAINING PROTEIN"/>
    <property type="match status" value="1"/>
</dbReference>
<keyword evidence="3" id="KW-1185">Reference proteome</keyword>
<feature type="region of interest" description="Disordered" evidence="1">
    <location>
        <begin position="37"/>
        <end position="57"/>
    </location>
</feature>
<dbReference type="Proteomes" id="UP000001514">
    <property type="component" value="Unassembled WGS sequence"/>
</dbReference>
<sequence>MKEDAGEIPGRSLEDYQAGLEDSIRRCEELLARTPLTFLPPHRGSGSSVSVRDSSSRCCSCPENEDFSTSSVSERRLSGSGADRVLHFSSKEKAGDVACTQDAGEVPRSICPPEGNNNAPAQCIHSLCGDEVELIIETDYKHEEGVPSKKIQRSKSVPKENLQCKNTREFFNAIGEVMDNLKSYIHCPSLQAHNNVTGKERLNNLSKPRTEVYKRLAQVKKIIEDKQLKECSFKPAVRIKSEFCQRAPVLERLTEAQQQKEARKRARKIIEKEELASCSFRPQINHNSHYYERNLCQPLFHRFKELERGLETVDLTDRLNTMGHSVHLDCKNDIETMRATFCPEINSNTDDILASSQQFHGLPADFLSRQQQFSQSLQKKKKQKENEFPSAFTFTPDIGNSDFILKQTMCFPETCEERVQRLAYKDKANQMQTRKKVANFYKAYVRLLQNRKGHEVKKELEQAAEFDFQQKCPFRPMTFSSLEGEKPVLRSKFLERLQARKEQFSTSMQESWTTRELAEIKECTFKPSVNRPRPRMEPPKIIKGLDRYFELQQIAKQMRKDQENLEKKVFFSHVSSLPIRQYTIPKPFSFTEH</sequence>
<dbReference type="OMA" id="QVNERSH"/>
<proteinExistence type="predicted"/>
<dbReference type="eggNOG" id="ENOG502S3XU">
    <property type="taxonomic scope" value="Eukaryota"/>
</dbReference>